<evidence type="ECO:0008006" key="4">
    <source>
        <dbReference type="Google" id="ProtNLM"/>
    </source>
</evidence>
<dbReference type="EMBL" id="JAINUG010000165">
    <property type="protein sequence ID" value="KAJ8390873.1"/>
    <property type="molecule type" value="Genomic_DNA"/>
</dbReference>
<dbReference type="PANTHER" id="PTHR16214:SF3">
    <property type="entry name" value="TRANSMEMBRANE PROTEIN 260"/>
    <property type="match status" value="1"/>
</dbReference>
<comment type="caution">
    <text evidence="2">The sequence shown here is derived from an EMBL/GenBank/DDBJ whole genome shotgun (WGS) entry which is preliminary data.</text>
</comment>
<feature type="compositionally biased region" description="Basic residues" evidence="1">
    <location>
        <begin position="182"/>
        <end position="199"/>
    </location>
</feature>
<evidence type="ECO:0000256" key="1">
    <source>
        <dbReference type="SAM" id="MobiDB-lite"/>
    </source>
</evidence>
<accession>A0AAD7RVC4</accession>
<dbReference type="InterPro" id="IPR021280">
    <property type="entry name" value="TMEM260-like"/>
</dbReference>
<dbReference type="PANTHER" id="PTHR16214">
    <property type="entry name" value="TRANSMEMBRANE PROTEIN 260"/>
    <property type="match status" value="1"/>
</dbReference>
<feature type="region of interest" description="Disordered" evidence="1">
    <location>
        <begin position="182"/>
        <end position="206"/>
    </location>
</feature>
<proteinExistence type="predicted"/>
<name>A0AAD7RVC4_9TELE</name>
<evidence type="ECO:0000313" key="2">
    <source>
        <dbReference type="EMBL" id="KAJ8390873.1"/>
    </source>
</evidence>
<feature type="compositionally biased region" description="Low complexity" evidence="1">
    <location>
        <begin position="154"/>
        <end position="169"/>
    </location>
</feature>
<dbReference type="Proteomes" id="UP001221898">
    <property type="component" value="Unassembled WGS sequence"/>
</dbReference>
<protein>
    <recommendedName>
        <fullName evidence="4">DUF2723 domain-containing protein</fullName>
    </recommendedName>
</protein>
<gene>
    <name evidence="2" type="ORF">AAFF_G00100050</name>
</gene>
<feature type="region of interest" description="Disordered" evidence="1">
    <location>
        <begin position="144"/>
        <end position="169"/>
    </location>
</feature>
<evidence type="ECO:0000313" key="3">
    <source>
        <dbReference type="Proteomes" id="UP001221898"/>
    </source>
</evidence>
<reference evidence="2" key="1">
    <citation type="journal article" date="2023" name="Science">
        <title>Genome structures resolve the early diversification of teleost fishes.</title>
        <authorList>
            <person name="Parey E."/>
            <person name="Louis A."/>
            <person name="Montfort J."/>
            <person name="Bouchez O."/>
            <person name="Roques C."/>
            <person name="Iampietro C."/>
            <person name="Lluch J."/>
            <person name="Castinel A."/>
            <person name="Donnadieu C."/>
            <person name="Desvignes T."/>
            <person name="Floi Bucao C."/>
            <person name="Jouanno E."/>
            <person name="Wen M."/>
            <person name="Mejri S."/>
            <person name="Dirks R."/>
            <person name="Jansen H."/>
            <person name="Henkel C."/>
            <person name="Chen W.J."/>
            <person name="Zahm M."/>
            <person name="Cabau C."/>
            <person name="Klopp C."/>
            <person name="Thompson A.W."/>
            <person name="Robinson-Rechavi M."/>
            <person name="Braasch I."/>
            <person name="Lecointre G."/>
            <person name="Bobe J."/>
            <person name="Postlethwait J.H."/>
            <person name="Berthelot C."/>
            <person name="Roest Crollius H."/>
            <person name="Guiguen Y."/>
        </authorList>
    </citation>
    <scope>NUCLEOTIDE SEQUENCE</scope>
    <source>
        <strain evidence="2">NC1722</strain>
    </source>
</reference>
<dbReference type="InterPro" id="IPR052724">
    <property type="entry name" value="GT117_domain-containing"/>
</dbReference>
<keyword evidence="3" id="KW-1185">Reference proteome</keyword>
<sequence length="236" mass="24190">MSERGHLRDGAERSAWLLTSATVAGVAALYLPCAQNTVPGGDSGELITAACELGVAHPPGYPLFTLLSHLALVLLPFRSAAYSVNLLSGLLGAVASGTLCFTVCSRPDLQDPQDLTPSEEEKRGACGVRLSACGGSLVPAHAGARLGTPHAGAGEEALPTPTGPEPGAAATATAPAFLRRHHEAPSHRRRHRHTAHTHISRSNSVARGGANRIVEAGIGGVSISFLSVSNNSKPAV</sequence>
<dbReference type="Pfam" id="PF11028">
    <property type="entry name" value="TMEM260-like"/>
    <property type="match status" value="1"/>
</dbReference>
<organism evidence="2 3">
    <name type="scientific">Aldrovandia affinis</name>
    <dbReference type="NCBI Taxonomy" id="143900"/>
    <lineage>
        <taxon>Eukaryota</taxon>
        <taxon>Metazoa</taxon>
        <taxon>Chordata</taxon>
        <taxon>Craniata</taxon>
        <taxon>Vertebrata</taxon>
        <taxon>Euteleostomi</taxon>
        <taxon>Actinopterygii</taxon>
        <taxon>Neopterygii</taxon>
        <taxon>Teleostei</taxon>
        <taxon>Notacanthiformes</taxon>
        <taxon>Halosauridae</taxon>
        <taxon>Aldrovandia</taxon>
    </lineage>
</organism>
<dbReference type="AlphaFoldDB" id="A0AAD7RVC4"/>